<evidence type="ECO:0000256" key="11">
    <source>
        <dbReference type="HAMAP-Rule" id="MF_00255"/>
    </source>
</evidence>
<keyword evidence="4 11" id="KW-0963">Cytoplasm</keyword>
<dbReference type="SUPFAM" id="SSF109604">
    <property type="entry name" value="HD-domain/PDEase-like"/>
    <property type="match status" value="1"/>
</dbReference>
<dbReference type="PROSITE" id="PS50861">
    <property type="entry name" value="AA_TRNA_LIGASE_II_GLYAB"/>
    <property type="match status" value="1"/>
</dbReference>
<dbReference type="EC" id="6.1.1.14" evidence="11"/>
<dbReference type="NCBIfam" id="TIGR00211">
    <property type="entry name" value="glyS"/>
    <property type="match status" value="1"/>
</dbReference>
<name>F1YV11_9PROT</name>
<evidence type="ECO:0000256" key="5">
    <source>
        <dbReference type="ARBA" id="ARBA00022598"/>
    </source>
</evidence>
<dbReference type="HAMAP" id="MF_00255">
    <property type="entry name" value="Gly_tRNA_synth_beta"/>
    <property type="match status" value="1"/>
</dbReference>
<dbReference type="InterPro" id="IPR006194">
    <property type="entry name" value="Gly-tRNA-synth_heterodimer"/>
</dbReference>
<evidence type="ECO:0000256" key="8">
    <source>
        <dbReference type="ARBA" id="ARBA00022917"/>
    </source>
</evidence>
<evidence type="ECO:0000256" key="2">
    <source>
        <dbReference type="ARBA" id="ARBA00008226"/>
    </source>
</evidence>
<keyword evidence="7 11" id="KW-0067">ATP-binding</keyword>
<dbReference type="GO" id="GO:0005829">
    <property type="term" value="C:cytosol"/>
    <property type="evidence" value="ECO:0007669"/>
    <property type="project" value="TreeGrafter"/>
</dbReference>
<evidence type="ECO:0000256" key="10">
    <source>
        <dbReference type="ARBA" id="ARBA00047937"/>
    </source>
</evidence>
<evidence type="ECO:0000313" key="14">
    <source>
        <dbReference type="Proteomes" id="UP000018454"/>
    </source>
</evidence>
<reference evidence="13 14" key="1">
    <citation type="journal article" date="2011" name="Science">
        <title>Drosophila microbiome modulates host developmental and metabolic homeostasis via insulin signaling.</title>
        <authorList>
            <person name="Shin S.C."/>
            <person name="Kim S.H."/>
            <person name="You H."/>
            <person name="Kim B."/>
            <person name="Kim A.C."/>
            <person name="Lee K.A."/>
            <person name="Yoon J.H."/>
            <person name="Ryu J.H."/>
            <person name="Lee W.J."/>
        </authorList>
    </citation>
    <scope>NUCLEOTIDE SEQUENCE [LARGE SCALE GENOMIC DNA]</scope>
    <source>
        <strain evidence="13 14">DM001</strain>
    </source>
</reference>
<proteinExistence type="inferred from homology"/>
<comment type="caution">
    <text evidence="13">The sequence shown here is derived from an EMBL/GenBank/DDBJ whole genome shotgun (WGS) entry which is preliminary data.</text>
</comment>
<dbReference type="EMBL" id="AEUP01000030">
    <property type="protein sequence ID" value="EGE47116.1"/>
    <property type="molecule type" value="Genomic_DNA"/>
</dbReference>
<evidence type="ECO:0000256" key="9">
    <source>
        <dbReference type="ARBA" id="ARBA00023146"/>
    </source>
</evidence>
<dbReference type="GO" id="GO:0006426">
    <property type="term" value="P:glycyl-tRNA aminoacylation"/>
    <property type="evidence" value="ECO:0007669"/>
    <property type="project" value="UniProtKB-UniRule"/>
</dbReference>
<evidence type="ECO:0000256" key="1">
    <source>
        <dbReference type="ARBA" id="ARBA00004496"/>
    </source>
</evidence>
<dbReference type="GO" id="GO:0004820">
    <property type="term" value="F:glycine-tRNA ligase activity"/>
    <property type="evidence" value="ECO:0007669"/>
    <property type="project" value="UniProtKB-UniRule"/>
</dbReference>
<evidence type="ECO:0000256" key="4">
    <source>
        <dbReference type="ARBA" id="ARBA00022490"/>
    </source>
</evidence>
<organism evidence="13 14">
    <name type="scientific">Acetobacter pomorum DM001</name>
    <dbReference type="NCBI Taxonomy" id="945681"/>
    <lineage>
        <taxon>Bacteria</taxon>
        <taxon>Pseudomonadati</taxon>
        <taxon>Pseudomonadota</taxon>
        <taxon>Alphaproteobacteria</taxon>
        <taxon>Acetobacterales</taxon>
        <taxon>Acetobacteraceae</taxon>
        <taxon>Acetobacter</taxon>
    </lineage>
</organism>
<evidence type="ECO:0000256" key="7">
    <source>
        <dbReference type="ARBA" id="ARBA00022840"/>
    </source>
</evidence>
<dbReference type="Pfam" id="PF02092">
    <property type="entry name" value="tRNA_synt_2f"/>
    <property type="match status" value="1"/>
</dbReference>
<dbReference type="InterPro" id="IPR008909">
    <property type="entry name" value="DALR_anticod-bd"/>
</dbReference>
<dbReference type="GO" id="GO:0004814">
    <property type="term" value="F:arginine-tRNA ligase activity"/>
    <property type="evidence" value="ECO:0007669"/>
    <property type="project" value="InterPro"/>
</dbReference>
<dbReference type="PRINTS" id="PR01045">
    <property type="entry name" value="TRNASYNTHGB"/>
</dbReference>
<dbReference type="Pfam" id="PF05746">
    <property type="entry name" value="DALR_1"/>
    <property type="match status" value="1"/>
</dbReference>
<sequence>MPECVIWPSYAVKPGWLARTSKIMPELLIELFSEEIPARMQSQAGENLLRLLTEALAPLHPQNAVAATGPRRIAASLNIDATVPGRTVSERGPREGAPDKALDGFTRKHGVTRDALTLQNGFWVLEREEPAVSAQTHIAAVLPDLLRRFPWPKSMRWGAGSSFTWVRPLRRILCILDGEAIPFSLAQGEDNGHNLVAANLTEGHRFLNPGAVAVSSATEWRKTLHDRHVMVDAAERRKTIAEGLNTLAASEGLQIVPDSGLVDEVAGLVEWPVPFLGQIDAQFMELPAEVMQVSMRVNQRYFALRNSDGSAAPRFAFVANIIPADDGTLIVTGNERVLRARFADARHFWDLDRKQTLASRLKALDSITFHASLGSQGDRTRRMVRLAGILADMVGAPKADCERAAELSKTDLTTGMVGEFPELQGVMGGYYAKHDGESAAVAQAISEQYTPRGPGDSVPTAPVSVVLGLADRIDMLVAFFAAGEKPSGSGDPFGLRRAALGVIRLIRENNLRLDLVRLFVLAAEALPADLQDAPDLDLLPQFIAERLRVQVRSEGARHDCLAAISVDNSDTDIVRLLARAHALQDMLETEDGKNLLAATRRAANILRIEDKKDGPHEDSPDPALFTQDEERALFDALERVEPAVEKDFAAERFTDAMREAASLREPLDKFFEVVTVNAPEPELRLNRLKLLSRVVRMMRLIADFSQIEG</sequence>
<keyword evidence="8 11" id="KW-0648">Protein biosynthesis</keyword>
<dbReference type="PANTHER" id="PTHR30075:SF2">
    <property type="entry name" value="GLYCINE--TRNA LIGASE, CHLOROPLASTIC_MITOCHONDRIAL 2"/>
    <property type="match status" value="1"/>
</dbReference>
<comment type="subunit">
    <text evidence="3 11">Tetramer of two alpha and two beta subunits.</text>
</comment>
<evidence type="ECO:0000256" key="6">
    <source>
        <dbReference type="ARBA" id="ARBA00022741"/>
    </source>
</evidence>
<comment type="similarity">
    <text evidence="2 11">Belongs to the class-II aminoacyl-tRNA synthetase family.</text>
</comment>
<dbReference type="PANTHER" id="PTHR30075">
    <property type="entry name" value="GLYCYL-TRNA SYNTHETASE"/>
    <property type="match status" value="1"/>
</dbReference>
<keyword evidence="9 11" id="KW-0030">Aminoacyl-tRNA synthetase</keyword>
<dbReference type="AlphaFoldDB" id="F1YV11"/>
<keyword evidence="5 11" id="KW-0436">Ligase</keyword>
<keyword evidence="6 11" id="KW-0547">Nucleotide-binding</keyword>
<dbReference type="Proteomes" id="UP000018454">
    <property type="component" value="Unassembled WGS sequence"/>
</dbReference>
<dbReference type="InterPro" id="IPR015944">
    <property type="entry name" value="Gly-tRNA-synth_bsu"/>
</dbReference>
<dbReference type="GO" id="GO:0005524">
    <property type="term" value="F:ATP binding"/>
    <property type="evidence" value="ECO:0007669"/>
    <property type="project" value="UniProtKB-UniRule"/>
</dbReference>
<protein>
    <recommendedName>
        <fullName evidence="11">Glycine--tRNA ligase beta subunit</fullName>
        <ecNumber evidence="11">6.1.1.14</ecNumber>
    </recommendedName>
    <alternativeName>
        <fullName evidence="11">Glycyl-tRNA synthetase beta subunit</fullName>
        <shortName evidence="11">GlyRS</shortName>
    </alternativeName>
</protein>
<gene>
    <name evidence="11 13" type="primary">glyS</name>
    <name evidence="13" type="ORF">APO_1794</name>
</gene>
<evidence type="ECO:0000256" key="3">
    <source>
        <dbReference type="ARBA" id="ARBA00011209"/>
    </source>
</evidence>
<evidence type="ECO:0000259" key="12">
    <source>
        <dbReference type="Pfam" id="PF05746"/>
    </source>
</evidence>
<feature type="domain" description="DALR anticodon binding" evidence="12">
    <location>
        <begin position="596"/>
        <end position="699"/>
    </location>
</feature>
<comment type="catalytic activity">
    <reaction evidence="10 11">
        <text>tRNA(Gly) + glycine + ATP = glycyl-tRNA(Gly) + AMP + diphosphate</text>
        <dbReference type="Rhea" id="RHEA:16013"/>
        <dbReference type="Rhea" id="RHEA-COMP:9664"/>
        <dbReference type="Rhea" id="RHEA-COMP:9683"/>
        <dbReference type="ChEBI" id="CHEBI:30616"/>
        <dbReference type="ChEBI" id="CHEBI:33019"/>
        <dbReference type="ChEBI" id="CHEBI:57305"/>
        <dbReference type="ChEBI" id="CHEBI:78442"/>
        <dbReference type="ChEBI" id="CHEBI:78522"/>
        <dbReference type="ChEBI" id="CHEBI:456215"/>
        <dbReference type="EC" id="6.1.1.14"/>
    </reaction>
</comment>
<accession>F1YV11</accession>
<comment type="subcellular location">
    <subcellularLocation>
        <location evidence="1 11">Cytoplasm</location>
    </subcellularLocation>
</comment>
<evidence type="ECO:0000313" key="13">
    <source>
        <dbReference type="EMBL" id="EGE47116.1"/>
    </source>
</evidence>
<dbReference type="GO" id="GO:0006420">
    <property type="term" value="P:arginyl-tRNA aminoacylation"/>
    <property type="evidence" value="ECO:0007669"/>
    <property type="project" value="InterPro"/>
</dbReference>